<accession>A0A6C0GT80</accession>
<dbReference type="AlphaFoldDB" id="A0A6C0GT80"/>
<proteinExistence type="predicted"/>
<dbReference type="RefSeq" id="WP_162446617.1">
    <property type="nucleotide sequence ID" value="NZ_CP048222.1"/>
</dbReference>
<dbReference type="KEGG" id="rhoz:GXP67_30310"/>
<evidence type="ECO:0000313" key="1">
    <source>
        <dbReference type="EMBL" id="QHT70642.1"/>
    </source>
</evidence>
<name>A0A6C0GT80_9BACT</name>
<dbReference type="Proteomes" id="UP000480178">
    <property type="component" value="Chromosome"/>
</dbReference>
<gene>
    <name evidence="1" type="ORF">GXP67_30310</name>
</gene>
<sequence length="173" mass="19835">MICISAFTSYAQSIFQQQIEALVKQEGEIFIVVSHQKAGQTKSCLEEDALSNQISFIQDSAFVQYVNHTELFCETYVLHSQFTYKFSLKDIEATSLRLIEKKYDYGEGKLEQGPDTWYELELISSHKKFSITKVDMISKQTENIASVNLLFKSKNGAKEAMALFKNELKRYGL</sequence>
<keyword evidence="2" id="KW-1185">Reference proteome</keyword>
<evidence type="ECO:0000313" key="2">
    <source>
        <dbReference type="Proteomes" id="UP000480178"/>
    </source>
</evidence>
<organism evidence="1 2">
    <name type="scientific">Rhodocytophaga rosea</name>
    <dbReference type="NCBI Taxonomy" id="2704465"/>
    <lineage>
        <taxon>Bacteria</taxon>
        <taxon>Pseudomonadati</taxon>
        <taxon>Bacteroidota</taxon>
        <taxon>Cytophagia</taxon>
        <taxon>Cytophagales</taxon>
        <taxon>Rhodocytophagaceae</taxon>
        <taxon>Rhodocytophaga</taxon>
    </lineage>
</organism>
<dbReference type="EMBL" id="CP048222">
    <property type="protein sequence ID" value="QHT70642.1"/>
    <property type="molecule type" value="Genomic_DNA"/>
</dbReference>
<protein>
    <submittedName>
        <fullName evidence="1">Uncharacterized protein</fullName>
    </submittedName>
</protein>
<reference evidence="1 2" key="1">
    <citation type="submission" date="2020-01" db="EMBL/GenBank/DDBJ databases">
        <authorList>
            <person name="Kim M.K."/>
        </authorList>
    </citation>
    <scope>NUCLEOTIDE SEQUENCE [LARGE SCALE GENOMIC DNA]</scope>
    <source>
        <strain evidence="1 2">172606-1</strain>
    </source>
</reference>